<dbReference type="AlphaFoldDB" id="A0A4C1XF65"/>
<proteinExistence type="predicted"/>
<feature type="compositionally biased region" description="Low complexity" evidence="1">
    <location>
        <begin position="10"/>
        <end position="29"/>
    </location>
</feature>
<dbReference type="Proteomes" id="UP000299102">
    <property type="component" value="Unassembled WGS sequence"/>
</dbReference>
<protein>
    <submittedName>
        <fullName evidence="2">Uncharacterized protein</fullName>
    </submittedName>
</protein>
<comment type="caution">
    <text evidence="2">The sequence shown here is derived from an EMBL/GenBank/DDBJ whole genome shotgun (WGS) entry which is preliminary data.</text>
</comment>
<evidence type="ECO:0000256" key="1">
    <source>
        <dbReference type="SAM" id="MobiDB-lite"/>
    </source>
</evidence>
<accession>A0A4C1XF65</accession>
<evidence type="ECO:0000313" key="2">
    <source>
        <dbReference type="EMBL" id="GBP60949.1"/>
    </source>
</evidence>
<name>A0A4C1XF65_EUMVA</name>
<sequence>MECGPDKSIRAVGVAPAPRPAAAPAAGAPDTSGGEMSSPLDLHTLNMNEKIGQVRIGNTKWEFFLLDDALTARKCK</sequence>
<evidence type="ECO:0000313" key="3">
    <source>
        <dbReference type="Proteomes" id="UP000299102"/>
    </source>
</evidence>
<feature type="region of interest" description="Disordered" evidence="1">
    <location>
        <begin position="1"/>
        <end position="41"/>
    </location>
</feature>
<keyword evidence="3" id="KW-1185">Reference proteome</keyword>
<reference evidence="2 3" key="1">
    <citation type="journal article" date="2019" name="Commun. Biol.">
        <title>The bagworm genome reveals a unique fibroin gene that provides high tensile strength.</title>
        <authorList>
            <person name="Kono N."/>
            <person name="Nakamura H."/>
            <person name="Ohtoshi R."/>
            <person name="Tomita M."/>
            <person name="Numata K."/>
            <person name="Arakawa K."/>
        </authorList>
    </citation>
    <scope>NUCLEOTIDE SEQUENCE [LARGE SCALE GENOMIC DNA]</scope>
</reference>
<organism evidence="2 3">
    <name type="scientific">Eumeta variegata</name>
    <name type="common">Bagworm moth</name>
    <name type="synonym">Eumeta japonica</name>
    <dbReference type="NCBI Taxonomy" id="151549"/>
    <lineage>
        <taxon>Eukaryota</taxon>
        <taxon>Metazoa</taxon>
        <taxon>Ecdysozoa</taxon>
        <taxon>Arthropoda</taxon>
        <taxon>Hexapoda</taxon>
        <taxon>Insecta</taxon>
        <taxon>Pterygota</taxon>
        <taxon>Neoptera</taxon>
        <taxon>Endopterygota</taxon>
        <taxon>Lepidoptera</taxon>
        <taxon>Glossata</taxon>
        <taxon>Ditrysia</taxon>
        <taxon>Tineoidea</taxon>
        <taxon>Psychidae</taxon>
        <taxon>Oiketicinae</taxon>
        <taxon>Eumeta</taxon>
    </lineage>
</organism>
<dbReference type="EMBL" id="BGZK01000800">
    <property type="protein sequence ID" value="GBP60949.1"/>
    <property type="molecule type" value="Genomic_DNA"/>
</dbReference>
<gene>
    <name evidence="2" type="ORF">EVAR_51512_1</name>
</gene>